<organism evidence="2 3">
    <name type="scientific">Cotesia congregata</name>
    <name type="common">Parasitoid wasp</name>
    <name type="synonym">Apanteles congregatus</name>
    <dbReference type="NCBI Taxonomy" id="51543"/>
    <lineage>
        <taxon>Eukaryota</taxon>
        <taxon>Metazoa</taxon>
        <taxon>Ecdysozoa</taxon>
        <taxon>Arthropoda</taxon>
        <taxon>Hexapoda</taxon>
        <taxon>Insecta</taxon>
        <taxon>Pterygota</taxon>
        <taxon>Neoptera</taxon>
        <taxon>Endopterygota</taxon>
        <taxon>Hymenoptera</taxon>
        <taxon>Apocrita</taxon>
        <taxon>Ichneumonoidea</taxon>
        <taxon>Braconidae</taxon>
        <taxon>Microgastrinae</taxon>
        <taxon>Cotesia</taxon>
    </lineage>
</organism>
<keyword evidence="3" id="KW-1185">Reference proteome</keyword>
<accession>A0A8J2MW32</accession>
<feature type="compositionally biased region" description="Basic and acidic residues" evidence="1">
    <location>
        <begin position="150"/>
        <end position="179"/>
    </location>
</feature>
<feature type="compositionally biased region" description="Basic and acidic residues" evidence="1">
    <location>
        <begin position="130"/>
        <end position="142"/>
    </location>
</feature>
<dbReference type="Proteomes" id="UP000786811">
    <property type="component" value="Unassembled WGS sequence"/>
</dbReference>
<dbReference type="EMBL" id="CAJNRD030001122">
    <property type="protein sequence ID" value="CAG5101241.1"/>
    <property type="molecule type" value="Genomic_DNA"/>
</dbReference>
<evidence type="ECO:0000313" key="2">
    <source>
        <dbReference type="EMBL" id="CAG5101241.1"/>
    </source>
</evidence>
<name>A0A8J2MW32_COTCN</name>
<gene>
    <name evidence="2" type="ORF">HICCMSTLAB_LOCUS10314</name>
</gene>
<feature type="compositionally biased region" description="Basic and acidic residues" evidence="1">
    <location>
        <begin position="192"/>
        <end position="223"/>
    </location>
</feature>
<evidence type="ECO:0000313" key="3">
    <source>
        <dbReference type="Proteomes" id="UP000786811"/>
    </source>
</evidence>
<sequence>MFGSKSTRKNLSTIIQDDEKYLGAKEGLHNLLPKWFFVLRNDSWCELMDSLLDPLQNAPLNKHLAYVLIDQIVLTLFPELSRPQSILNITKELSNNKSHEPVEETSAASSDTLDLRQPADGVDPGGVVDLHVEVDSEDEGSKTHGNAGDQEQHSPAKSVDNQRADEDSDHLHGSNDDCRYAGVQGASSGFEDGARVENNRVDSAELLEEHQPESDHQSLNRRF</sequence>
<dbReference type="OrthoDB" id="5957963at2759"/>
<protein>
    <submittedName>
        <fullName evidence="2">Uncharacterized protein</fullName>
    </submittedName>
</protein>
<proteinExistence type="predicted"/>
<comment type="caution">
    <text evidence="2">The sequence shown here is derived from an EMBL/GenBank/DDBJ whole genome shotgun (WGS) entry which is preliminary data.</text>
</comment>
<feature type="region of interest" description="Disordered" evidence="1">
    <location>
        <begin position="96"/>
        <end position="223"/>
    </location>
</feature>
<evidence type="ECO:0000256" key="1">
    <source>
        <dbReference type="SAM" id="MobiDB-lite"/>
    </source>
</evidence>
<reference evidence="2" key="1">
    <citation type="submission" date="2021-04" db="EMBL/GenBank/DDBJ databases">
        <authorList>
            <person name="Chebbi M.A.C M."/>
        </authorList>
    </citation>
    <scope>NUCLEOTIDE SEQUENCE</scope>
</reference>
<dbReference type="AlphaFoldDB" id="A0A8J2MW32"/>